<keyword evidence="2" id="KW-1185">Reference proteome</keyword>
<dbReference type="AlphaFoldDB" id="D3FRA4"/>
<evidence type="ECO:0000313" key="2">
    <source>
        <dbReference type="Proteomes" id="UP000001544"/>
    </source>
</evidence>
<organism evidence="1 2">
    <name type="scientific">Alkalihalophilus pseudofirmus (strain ATCC BAA-2126 / JCM 17055 / OF4)</name>
    <name type="common">Bacillus pseudofirmus</name>
    <dbReference type="NCBI Taxonomy" id="398511"/>
    <lineage>
        <taxon>Bacteria</taxon>
        <taxon>Bacillati</taxon>
        <taxon>Bacillota</taxon>
        <taxon>Bacilli</taxon>
        <taxon>Bacillales</taxon>
        <taxon>Bacillaceae</taxon>
        <taxon>Alkalihalophilus</taxon>
    </lineage>
</organism>
<protein>
    <recommendedName>
        <fullName evidence="3">tRNA-Val4</fullName>
    </recommendedName>
</protein>
<dbReference type="STRING" id="398511.BpOF4_17270"/>
<dbReference type="KEGG" id="bpf:BpOF4_17270"/>
<dbReference type="HOGENOM" id="CLU_166653_1_0_9"/>
<proteinExistence type="predicted"/>
<name>D3FRA4_ALKPO</name>
<dbReference type="Proteomes" id="UP000001544">
    <property type="component" value="Chromosome"/>
</dbReference>
<evidence type="ECO:0008006" key="3">
    <source>
        <dbReference type="Google" id="ProtNLM"/>
    </source>
</evidence>
<sequence>MKYYYEFNKDRLGNTRIVLPEKLSLFADFIEDISTVDEVDEYIGYIQNVINSRYIDFEITLNATSVIIKKEVTIVEHHYRIEEPHNSTMETEEFLKMLFLWRENC</sequence>
<dbReference type="EMBL" id="CP001878">
    <property type="protein sequence ID" value="ADC51495.1"/>
    <property type="molecule type" value="Genomic_DNA"/>
</dbReference>
<accession>D3FRA4</accession>
<reference evidence="1 2" key="1">
    <citation type="journal article" date="2011" name="Environ. Microbiol.">
        <title>Genome of alkaliphilic Bacillus pseudofirmus OF4 reveals adaptations that support the ability to grow in an external pH range from 7.5 to 11.4.</title>
        <authorList>
            <person name="Janto B."/>
            <person name="Ahmed A."/>
            <person name="Ito M."/>
            <person name="Liu J."/>
            <person name="Hicks D.B."/>
            <person name="Pagni S."/>
            <person name="Fackelmayer O.J."/>
            <person name="Smith T.A."/>
            <person name="Earl J."/>
            <person name="Elbourne L.D."/>
            <person name="Hassan K."/>
            <person name="Paulsen I.T."/>
            <person name="Kolsto A.B."/>
            <person name="Tourasse N.J."/>
            <person name="Ehrlich G.D."/>
            <person name="Boissy R."/>
            <person name="Ivey D.M."/>
            <person name="Li G."/>
            <person name="Xue Y."/>
            <person name="Ma Y."/>
            <person name="Hu F.Z."/>
            <person name="Krulwich T.A."/>
        </authorList>
    </citation>
    <scope>NUCLEOTIDE SEQUENCE [LARGE SCALE GENOMIC DNA]</scope>
    <source>
        <strain evidence="2">ATCC BAA-2126 / JCM 17055 / OF4</strain>
    </source>
</reference>
<dbReference type="RefSeq" id="WP_012958857.1">
    <property type="nucleotide sequence ID" value="NC_013791.2"/>
</dbReference>
<evidence type="ECO:0000313" key="1">
    <source>
        <dbReference type="EMBL" id="ADC51495.1"/>
    </source>
</evidence>
<gene>
    <name evidence="1" type="ordered locus">BpOF4_17270</name>
</gene>
<dbReference type="eggNOG" id="ENOG5030CX2">
    <property type="taxonomic scope" value="Bacteria"/>
</dbReference>